<dbReference type="Pfam" id="PF00058">
    <property type="entry name" value="Ldl_recept_b"/>
    <property type="match status" value="3"/>
</dbReference>
<reference key="1">
    <citation type="journal article" date="2007" name="Nature">
        <title>The medaka draft genome and insights into vertebrate genome evolution.</title>
        <authorList>
            <person name="Kasahara M."/>
            <person name="Naruse K."/>
            <person name="Sasaki S."/>
            <person name="Nakatani Y."/>
            <person name="Qu W."/>
            <person name="Ahsan B."/>
            <person name="Yamada T."/>
            <person name="Nagayasu Y."/>
            <person name="Doi K."/>
            <person name="Kasai Y."/>
            <person name="Jindo T."/>
            <person name="Kobayashi D."/>
            <person name="Shimada A."/>
            <person name="Toyoda A."/>
            <person name="Kuroki Y."/>
            <person name="Fujiyama A."/>
            <person name="Sasaki T."/>
            <person name="Shimizu A."/>
            <person name="Asakawa S."/>
            <person name="Shimizu N."/>
            <person name="Hashimoto S."/>
            <person name="Yang J."/>
            <person name="Lee Y."/>
            <person name="Matsushima K."/>
            <person name="Sugano S."/>
            <person name="Sakaizumi M."/>
            <person name="Narita T."/>
            <person name="Ohishi K."/>
            <person name="Haga S."/>
            <person name="Ohta F."/>
            <person name="Nomoto H."/>
            <person name="Nogata K."/>
            <person name="Morishita T."/>
            <person name="Endo T."/>
            <person name="Shin-I T."/>
            <person name="Takeda H."/>
            <person name="Morishita S."/>
            <person name="Kohara Y."/>
        </authorList>
    </citation>
    <scope>NUCLEOTIDE SEQUENCE [LARGE SCALE GENOMIC DNA]</scope>
    <source>
        <strain>Hd-rR</strain>
    </source>
</reference>
<reference evidence="7" key="3">
    <citation type="submission" date="2025-08" db="UniProtKB">
        <authorList>
            <consortium name="Ensembl"/>
        </authorList>
    </citation>
    <scope>IDENTIFICATION</scope>
    <source>
        <strain evidence="7">HSOK</strain>
    </source>
</reference>
<evidence type="ECO:0000256" key="5">
    <source>
        <dbReference type="ARBA" id="ARBA00023180"/>
    </source>
</evidence>
<keyword evidence="4" id="KW-1015">Disulfide bond</keyword>
<keyword evidence="3" id="KW-0677">Repeat</keyword>
<dbReference type="FunFam" id="2.120.10.30:FF:000241">
    <property type="entry name" value="Low-density lipoprotein receptor-related protein 6"/>
    <property type="match status" value="1"/>
</dbReference>
<feature type="repeat" description="LDL-receptor class B" evidence="6">
    <location>
        <begin position="166"/>
        <end position="209"/>
    </location>
</feature>
<evidence type="ECO:0000256" key="2">
    <source>
        <dbReference type="ARBA" id="ARBA00022729"/>
    </source>
</evidence>
<dbReference type="PANTHER" id="PTHR46513">
    <property type="entry name" value="VITELLOGENIN RECEPTOR-LIKE PROTEIN-RELATED-RELATED"/>
    <property type="match status" value="1"/>
</dbReference>
<name>A0A3P9I3G3_ORYLA</name>
<dbReference type="Ensembl" id="ENSORLT00015033542.1">
    <property type="protein sequence ID" value="ENSORLP00015014560.1"/>
    <property type="gene ID" value="ENSORLG00015015510.1"/>
</dbReference>
<evidence type="ECO:0000256" key="4">
    <source>
        <dbReference type="ARBA" id="ARBA00023157"/>
    </source>
</evidence>
<keyword evidence="1" id="KW-0245">EGF-like domain</keyword>
<dbReference type="PANTHER" id="PTHR46513:SF21">
    <property type="entry name" value="LDL RECEPTOR RELATED PROTEIN 2"/>
    <property type="match status" value="1"/>
</dbReference>
<dbReference type="Gene3D" id="2.120.10.30">
    <property type="entry name" value="TolB, C-terminal domain"/>
    <property type="match status" value="2"/>
</dbReference>
<keyword evidence="5" id="KW-0325">Glycoprotein</keyword>
<dbReference type="InterPro" id="IPR011042">
    <property type="entry name" value="6-blade_b-propeller_TolB-like"/>
</dbReference>
<protein>
    <submittedName>
        <fullName evidence="7">Uncharacterized protein</fullName>
    </submittedName>
</protein>
<evidence type="ECO:0000313" key="7">
    <source>
        <dbReference type="Ensembl" id="ENSORLP00015014560.1"/>
    </source>
</evidence>
<dbReference type="Proteomes" id="UP000265200">
    <property type="component" value="Chromosome 19"/>
</dbReference>
<dbReference type="InterPro" id="IPR000033">
    <property type="entry name" value="LDLR_classB_rpt"/>
</dbReference>
<evidence type="ECO:0000256" key="3">
    <source>
        <dbReference type="ARBA" id="ARBA00022737"/>
    </source>
</evidence>
<feature type="repeat" description="LDL-receptor class B" evidence="6">
    <location>
        <begin position="425"/>
        <end position="467"/>
    </location>
</feature>
<evidence type="ECO:0000256" key="1">
    <source>
        <dbReference type="ARBA" id="ARBA00022536"/>
    </source>
</evidence>
<dbReference type="PROSITE" id="PS51120">
    <property type="entry name" value="LDLRB"/>
    <property type="match status" value="3"/>
</dbReference>
<evidence type="ECO:0000256" key="6">
    <source>
        <dbReference type="PROSITE-ProRule" id="PRU00461"/>
    </source>
</evidence>
<keyword evidence="2" id="KW-0732">Signal</keyword>
<proteinExistence type="predicted"/>
<sequence length="468" mass="53404">CSTLHRYPHWVLLLLQPRLPTHARRQSLGVAPYLLYSNRYYIRNLTIDGSQLSIVLQGLTNVVALDYDHSEKRLYWLDSGTGKIERMRFDGSERELLVENVAGAQGLAVDWVGRKAYWVDGFYGSIHVVELDGRYKKKLLSGHFKNGNDTFLISKPRAIALNPKYGWLYWTDWSADAYIGRAGMDGNDVSAIITTKLEWPNALTIDYTTNKIFFADAHLNFLDFADMDGQNRHRAIAGTLPHVFAVSLFEDWVYWTDWNTHTVEKAHKYTGEQRTNMGNNTHRPFDIHVYHPYRQPRSICIFDHFICNGLPHCCICSCSATGAVPMLLLPENIRIRRFNLQTGAYHDFLEEEEHIMALDYDWDHNNTGYSMVYFTVASKDAVPGSIKRAYIPSVDDGSNNIAAAVDLDIKYITTPDGIAVDWVGRNLYWADSKLKRLEVALLDGRYRKHLVKTDLGHPSAVAVNPRLG</sequence>
<feature type="repeat" description="LDL-receptor class B" evidence="6">
    <location>
        <begin position="72"/>
        <end position="113"/>
    </location>
</feature>
<organism evidence="7 8">
    <name type="scientific">Oryzias latipes</name>
    <name type="common">Japanese rice fish</name>
    <name type="synonym">Japanese killifish</name>
    <dbReference type="NCBI Taxonomy" id="8090"/>
    <lineage>
        <taxon>Eukaryota</taxon>
        <taxon>Metazoa</taxon>
        <taxon>Chordata</taxon>
        <taxon>Craniata</taxon>
        <taxon>Vertebrata</taxon>
        <taxon>Euteleostomi</taxon>
        <taxon>Actinopterygii</taxon>
        <taxon>Neopterygii</taxon>
        <taxon>Teleostei</taxon>
        <taxon>Neoteleostei</taxon>
        <taxon>Acanthomorphata</taxon>
        <taxon>Ovalentaria</taxon>
        <taxon>Atherinomorphae</taxon>
        <taxon>Beloniformes</taxon>
        <taxon>Adrianichthyidae</taxon>
        <taxon>Oryziinae</taxon>
        <taxon>Oryzias</taxon>
    </lineage>
</organism>
<dbReference type="AlphaFoldDB" id="A0A3P9I3G3"/>
<accession>A0A3P9I3G3</accession>
<reference evidence="7 8" key="2">
    <citation type="submission" date="2017-04" db="EMBL/GenBank/DDBJ databases">
        <title>CpG methylation of centromeres and impact of large insertions on vertebrate speciation.</title>
        <authorList>
            <person name="Ichikawa K."/>
            <person name="Yoshimura J."/>
            <person name="Morishita S."/>
        </authorList>
    </citation>
    <scope>NUCLEOTIDE SEQUENCE</scope>
    <source>
        <strain evidence="7 8">HSOK</strain>
    </source>
</reference>
<reference evidence="7" key="4">
    <citation type="submission" date="2025-09" db="UniProtKB">
        <authorList>
            <consortium name="Ensembl"/>
        </authorList>
    </citation>
    <scope>IDENTIFICATION</scope>
    <source>
        <strain evidence="7">HSOK</strain>
    </source>
</reference>
<dbReference type="InterPro" id="IPR050778">
    <property type="entry name" value="Cueball_EGF_LRP_Nidogen"/>
</dbReference>
<dbReference type="SUPFAM" id="SSF63825">
    <property type="entry name" value="YWTD domain"/>
    <property type="match status" value="2"/>
</dbReference>
<evidence type="ECO:0000313" key="8">
    <source>
        <dbReference type="Proteomes" id="UP000265200"/>
    </source>
</evidence>
<dbReference type="SMART" id="SM00135">
    <property type="entry name" value="LY"/>
    <property type="match status" value="6"/>
</dbReference>